<keyword evidence="8 9" id="KW-0472">Membrane</keyword>
<dbReference type="GO" id="GO:0009236">
    <property type="term" value="P:cobalamin biosynthetic process"/>
    <property type="evidence" value="ECO:0007669"/>
    <property type="project" value="UniProtKB-UniRule"/>
</dbReference>
<dbReference type="NCBIfam" id="TIGR00380">
    <property type="entry name" value="cobal_cbiB"/>
    <property type="match status" value="1"/>
</dbReference>
<evidence type="ECO:0000256" key="2">
    <source>
        <dbReference type="ARBA" id="ARBA00004953"/>
    </source>
</evidence>
<keyword evidence="5 9" id="KW-0169">Cobalamin biosynthesis</keyword>
<dbReference type="EMBL" id="RCWN01000001">
    <property type="protein sequence ID" value="RLQ88272.1"/>
    <property type="molecule type" value="Genomic_DNA"/>
</dbReference>
<evidence type="ECO:0000256" key="5">
    <source>
        <dbReference type="ARBA" id="ARBA00022573"/>
    </source>
</evidence>
<evidence type="ECO:0000313" key="10">
    <source>
        <dbReference type="EMBL" id="RLQ88272.1"/>
    </source>
</evidence>
<dbReference type="AlphaFoldDB" id="A0A3L7JIG1"/>
<evidence type="ECO:0000256" key="1">
    <source>
        <dbReference type="ARBA" id="ARBA00004651"/>
    </source>
</evidence>
<feature type="transmembrane region" description="Helical" evidence="9">
    <location>
        <begin position="308"/>
        <end position="324"/>
    </location>
</feature>
<organism evidence="10 11">
    <name type="scientific">Notoacmeibacter ruber</name>
    <dbReference type="NCBI Taxonomy" id="2670375"/>
    <lineage>
        <taxon>Bacteria</taxon>
        <taxon>Pseudomonadati</taxon>
        <taxon>Pseudomonadota</taxon>
        <taxon>Alphaproteobacteria</taxon>
        <taxon>Hyphomicrobiales</taxon>
        <taxon>Notoacmeibacteraceae</taxon>
        <taxon>Notoacmeibacter</taxon>
    </lineage>
</organism>
<dbReference type="UniPathway" id="UPA00148"/>
<dbReference type="GO" id="GO:0015420">
    <property type="term" value="F:ABC-type vitamin B12 transporter activity"/>
    <property type="evidence" value="ECO:0007669"/>
    <property type="project" value="UniProtKB-UniRule"/>
</dbReference>
<reference evidence="10 11" key="1">
    <citation type="submission" date="2018-10" db="EMBL/GenBank/DDBJ databases">
        <title>Notoacmeibacter sp. M2BS9Y-3-1, whole genome shotgun sequence.</title>
        <authorList>
            <person name="Tuo L."/>
        </authorList>
    </citation>
    <scope>NUCLEOTIDE SEQUENCE [LARGE SCALE GENOMIC DNA]</scope>
    <source>
        <strain evidence="10 11">M2BS9Y-3-1</strain>
    </source>
</reference>
<dbReference type="PANTHER" id="PTHR34308">
    <property type="entry name" value="COBALAMIN BIOSYNTHESIS PROTEIN CBIB"/>
    <property type="match status" value="1"/>
</dbReference>
<proteinExistence type="inferred from homology"/>
<dbReference type="PANTHER" id="PTHR34308:SF1">
    <property type="entry name" value="COBALAMIN BIOSYNTHESIS PROTEIN CBIB"/>
    <property type="match status" value="1"/>
</dbReference>
<evidence type="ECO:0000313" key="11">
    <source>
        <dbReference type="Proteomes" id="UP000281094"/>
    </source>
</evidence>
<keyword evidence="7 9" id="KW-1133">Transmembrane helix</keyword>
<evidence type="ECO:0000256" key="7">
    <source>
        <dbReference type="ARBA" id="ARBA00022989"/>
    </source>
</evidence>
<dbReference type="Pfam" id="PF03186">
    <property type="entry name" value="CobD_Cbib"/>
    <property type="match status" value="1"/>
</dbReference>
<comment type="caution">
    <text evidence="10">The sequence shown here is derived from an EMBL/GenBank/DDBJ whole genome shotgun (WGS) entry which is preliminary data.</text>
</comment>
<sequence length="325" mass="34596">MFALLTLLALLIEAIFGYSSQLYAWIGHPVTWIGKLIDWHEKRFNLPAAPRGLTIFRGVQLTVTLVVVAGLAGLTSYLLPLLILPDLLALMVIGLLVASLPAQRSLHQHVGAVRDALKQKQDLGPARQALSMIVGRDTAQLNESEIARAATESLSENFSDGVTAPAIWLVVGGPAGGLIYKAVNTADSMIGHRNERYEAYGKAVARLDDLLNLPASRLSALLIIAAAALTRGADAKMASRAVLADAHHHTSPNAGWPEAAMAGALGLALAGPRTYAGSTIEAAVMNRQGRRDATAQDIDFALRLYRRADALLILLIAAVAFLLLL</sequence>
<comment type="pathway">
    <text evidence="2 9">Cofactor biosynthesis; adenosylcobalamin biosynthesis.</text>
</comment>
<dbReference type="InterPro" id="IPR004485">
    <property type="entry name" value="Cobalamin_biosynth_CobD/CbiB"/>
</dbReference>
<evidence type="ECO:0000256" key="6">
    <source>
        <dbReference type="ARBA" id="ARBA00022692"/>
    </source>
</evidence>
<dbReference type="GO" id="GO:0005886">
    <property type="term" value="C:plasma membrane"/>
    <property type="evidence" value="ECO:0007669"/>
    <property type="project" value="UniProtKB-SubCell"/>
</dbReference>
<dbReference type="HAMAP" id="MF_00024">
    <property type="entry name" value="CobD_CbiB"/>
    <property type="match status" value="1"/>
</dbReference>
<keyword evidence="11" id="KW-1185">Reference proteome</keyword>
<evidence type="ECO:0000256" key="3">
    <source>
        <dbReference type="ARBA" id="ARBA00006263"/>
    </source>
</evidence>
<dbReference type="GO" id="GO:0048472">
    <property type="term" value="F:threonine-phosphate decarboxylase activity"/>
    <property type="evidence" value="ECO:0007669"/>
    <property type="project" value="InterPro"/>
</dbReference>
<comment type="similarity">
    <text evidence="3 9">Belongs to the CobD/CbiB family.</text>
</comment>
<dbReference type="Proteomes" id="UP000281094">
    <property type="component" value="Unassembled WGS sequence"/>
</dbReference>
<comment type="subcellular location">
    <subcellularLocation>
        <location evidence="1 9">Cell membrane</location>
        <topology evidence="1 9">Multi-pass membrane protein</topology>
    </subcellularLocation>
</comment>
<keyword evidence="4 9" id="KW-1003">Cell membrane</keyword>
<comment type="function">
    <text evidence="9">Converts cobyric acid to cobinamide by the addition of aminopropanol on the F carboxylic group.</text>
</comment>
<name>A0A3L7JIG1_9HYPH</name>
<protein>
    <recommendedName>
        <fullName evidence="9">Cobalamin biosynthesis protein CobD</fullName>
    </recommendedName>
</protein>
<comment type="caution">
    <text evidence="9">Lacks conserved residue(s) required for the propagation of feature annotation.</text>
</comment>
<keyword evidence="6 9" id="KW-0812">Transmembrane</keyword>
<evidence type="ECO:0000256" key="4">
    <source>
        <dbReference type="ARBA" id="ARBA00022475"/>
    </source>
</evidence>
<evidence type="ECO:0000256" key="8">
    <source>
        <dbReference type="ARBA" id="ARBA00023136"/>
    </source>
</evidence>
<gene>
    <name evidence="9 10" type="primary">cobD</name>
    <name evidence="10" type="ORF">D8780_08685</name>
</gene>
<accession>A0A3L7JIG1</accession>
<feature type="transmembrane region" description="Helical" evidence="9">
    <location>
        <begin position="77"/>
        <end position="98"/>
    </location>
</feature>
<evidence type="ECO:0000256" key="9">
    <source>
        <dbReference type="HAMAP-Rule" id="MF_00024"/>
    </source>
</evidence>